<dbReference type="STRING" id="1754191.A0A1Y1UYG3"/>
<sequence length="1173" mass="132848">MPSTFHTLEREKEFKFPSKTGCNAPELQKLSEPHVESFNAIFHVEGSTDGKGLLDRAVEDISPFVIFDGKDSEGSKGNKLKFWIEEVNVGKPSIMCDGHSKLLYPYECRERGVTYKSKMQAKLCWTVNDGPENSEIKNLGYLPIMVRSSKCNLYGLSSAELIKKSEDSEEFGGYFVINGIERLIRLLIIPRRNNPIALIRSSFQNRGPTYTHFGVSIRCARPDQTSQTITIHYCTDGNVTLRFIYRKQEYMVPLMLILKSLVECSDKEIFERVIMGNSDREVQDTFVTDRMELLLRDFKKFNLFNREQCLAYLGTKFHVMMDSPDDMNALEVGKEFLKRVILVHLDDDREKFNILIYMLQKLYALVAGKCVPDNPDSPMNQEVLLGGFLYLAHIKEKLVDILSAIKGQINQDIRRGLASVDFFNLKYIQKVTSKVNMDVGRKMEFFLATGNLITNTGLDLQQVSGYTVVAEKLNYYRYLSHFRSIHRGSFFAELKTTSVRKLLPEAWGFLCPVHTPDGGPCGLLNHLSHTCKIITTENDVSKLPKLIISLGVSPIYLNPIITDKQITLSDEDKTDDDLMEQTIMVMIDGKVVGWCSAKKAKEVADTLRFWKVNGTHGIPLDTELAFIPPSRGGQYPGLFIFTTMSRMMRPVKYLANGKKDMVGSLEQVYMEIACLNEDIVPGVTTHQDFSPTDILSVIANMTPFSDFNQSPRNLYQCQMGKQTMGTPAHNLPSRTDNKMYRLQTGQTPIVRPKMHDKYKLDYYPNGMNAVVAVISYTGYDMEDAMILNKSSEERGFGHGIIYKSHFIDLTEKCPKGEPNACYFKFQQSTSNLRNMEEIEKAKQTLDQDGLPIIGAKLTTGCALYSYYDETSGQTKIVKYKEIEDGFVQEVRALGDESNNRGFQKAQIKIRITRRPIIGDKFSSRHGQKGVCSLKWPMIDMPFSESGIVPDVIINPHAFPSRMTIGMFVESIAGKSGALHGIAQDSTPFQFSEDHQTAVDYFGEQLRAAGYNYYGNEPMYSGITGKEFKADIYLGVVYYQRLRHMVSDKYQVRTTGPVHNLTQQPVKGRKRAGGIRFGEMERDSLLAHGVSFTLQDRLMNCSDYSQAYVCKKCGSILSPMAVPNTTVIPSKRESVICGTCNTHKHIDLISVPYVFRYLCTELLSMKIRLKLEIE</sequence>
<evidence type="ECO:0000256" key="11">
    <source>
        <dbReference type="ARBA" id="ARBA00025539"/>
    </source>
</evidence>
<keyword evidence="6" id="KW-0479">Metal-binding</keyword>
<dbReference type="Pfam" id="PF06883">
    <property type="entry name" value="RNA_pol_Rpa2_4"/>
    <property type="match status" value="1"/>
</dbReference>
<evidence type="ECO:0000259" key="20">
    <source>
        <dbReference type="Pfam" id="PF06883"/>
    </source>
</evidence>
<dbReference type="AlphaFoldDB" id="A0A1Y1UYG3"/>
<dbReference type="Gene3D" id="3.90.1110.10">
    <property type="entry name" value="RNA polymerase Rpb2, domain 2"/>
    <property type="match status" value="1"/>
</dbReference>
<comment type="catalytic activity">
    <reaction evidence="12">
        <text>RNA(n) + a ribonucleoside 5'-triphosphate = RNA(n+1) + diphosphate</text>
        <dbReference type="Rhea" id="RHEA:21248"/>
        <dbReference type="Rhea" id="RHEA-COMP:14527"/>
        <dbReference type="Rhea" id="RHEA-COMP:17342"/>
        <dbReference type="ChEBI" id="CHEBI:33019"/>
        <dbReference type="ChEBI" id="CHEBI:61557"/>
        <dbReference type="ChEBI" id="CHEBI:140395"/>
        <dbReference type="EC" id="2.7.7.6"/>
    </reaction>
    <physiologicalReaction direction="left-to-right" evidence="12">
        <dbReference type="Rhea" id="RHEA:21249"/>
    </physiologicalReaction>
</comment>
<reference evidence="21 22" key="1">
    <citation type="submission" date="2016-08" db="EMBL/GenBank/DDBJ databases">
        <title>Genomes of anaerobic fungi encode conserved fungal cellulosomes for biomass hydrolysis.</title>
        <authorList>
            <consortium name="DOE Joint Genome Institute"/>
            <person name="Haitjema C.H."/>
            <person name="Gilmore S.P."/>
            <person name="Henske J.K."/>
            <person name="Solomon K.V."/>
            <person name="De Groot R."/>
            <person name="Kuo A."/>
            <person name="Mondo S.J."/>
            <person name="Salamov A.A."/>
            <person name="Labutti K."/>
            <person name="Zhao Z."/>
            <person name="Chiniquy J."/>
            <person name="Barry K."/>
            <person name="Brewer H.M."/>
            <person name="Purvine S.O."/>
            <person name="Wright A.T."/>
            <person name="Boxma B."/>
            <person name="Van Alen T."/>
            <person name="Hackstein J.H."/>
            <person name="Baker S.E."/>
            <person name="Grigoriev I.V."/>
            <person name="O'Malley M.A."/>
        </authorList>
    </citation>
    <scope>NUCLEOTIDE SEQUENCE [LARGE SCALE GENOMIC DNA]</scope>
    <source>
        <strain evidence="22">finn</strain>
    </source>
</reference>
<keyword evidence="9 14" id="KW-0804">Transcription</keyword>
<evidence type="ECO:0000256" key="5">
    <source>
        <dbReference type="ARBA" id="ARBA00022695"/>
    </source>
</evidence>
<evidence type="ECO:0000256" key="8">
    <source>
        <dbReference type="ARBA" id="ARBA00022833"/>
    </source>
</evidence>
<dbReference type="Pfam" id="PF04561">
    <property type="entry name" value="RNA_pol_Rpb2_2"/>
    <property type="match status" value="1"/>
</dbReference>
<name>A0A1Y1UYG3_9FUNG</name>
<feature type="domain" description="RNA polymerase beta subunit protrusion" evidence="18">
    <location>
        <begin position="30"/>
        <end position="417"/>
    </location>
</feature>
<dbReference type="InterPro" id="IPR007644">
    <property type="entry name" value="RNA_pol_bsu_protrusion"/>
</dbReference>
<keyword evidence="3 14" id="KW-0240">DNA-directed RNA polymerase</keyword>
<keyword evidence="22" id="KW-1185">Reference proteome</keyword>
<evidence type="ECO:0000256" key="14">
    <source>
        <dbReference type="RuleBase" id="RU363031"/>
    </source>
</evidence>
<dbReference type="Proteomes" id="UP000193719">
    <property type="component" value="Unassembled WGS sequence"/>
</dbReference>
<dbReference type="FunFam" id="3.90.1100.10:FF:000008">
    <property type="entry name" value="DNA-directed RNA polymerase subunit beta"/>
    <property type="match status" value="1"/>
</dbReference>
<dbReference type="EC" id="2.7.7.6" evidence="14"/>
<keyword evidence="7" id="KW-0863">Zinc-finger</keyword>
<dbReference type="Gene3D" id="3.90.1800.10">
    <property type="entry name" value="RNA polymerase alpha subunit dimerisation domain"/>
    <property type="match status" value="1"/>
</dbReference>
<keyword evidence="4 14" id="KW-0808">Transferase</keyword>
<evidence type="ECO:0000313" key="22">
    <source>
        <dbReference type="Proteomes" id="UP000193719"/>
    </source>
</evidence>
<dbReference type="InterPro" id="IPR007120">
    <property type="entry name" value="DNA-dir_RNAP_su2_dom"/>
</dbReference>
<comment type="function">
    <text evidence="11">DNA-dependent RNA polymerase catalyzes the transcription of DNA into RNA using the four ribonucleoside triphosphates as substrates. Second largest core component of RNA polymerase I which synthesizes ribosomal RNA precursors. Proposed to contribute to the polymerase catalytic activity and forms the polymerase active center together with the largest subunit. Pol I is composed of mobile elements and RPA2 is part of the core element with the central large cleft and probably a clamp element that moves to open and close the cleft.</text>
</comment>
<dbReference type="InterPro" id="IPR007642">
    <property type="entry name" value="RNA_pol_Rpb2_2"/>
</dbReference>
<gene>
    <name evidence="21" type="ORF">BCR36DRAFT_336367</name>
</gene>
<reference evidence="21 22" key="2">
    <citation type="submission" date="2016-08" db="EMBL/GenBank/DDBJ databases">
        <title>Pervasive Adenine N6-methylation of Active Genes in Fungi.</title>
        <authorList>
            <consortium name="DOE Joint Genome Institute"/>
            <person name="Mondo S.J."/>
            <person name="Dannebaum R.O."/>
            <person name="Kuo R.C."/>
            <person name="Labutti K."/>
            <person name="Haridas S."/>
            <person name="Kuo A."/>
            <person name="Salamov A."/>
            <person name="Ahrendt S.R."/>
            <person name="Lipzen A."/>
            <person name="Sullivan W."/>
            <person name="Andreopoulos W.B."/>
            <person name="Clum A."/>
            <person name="Lindquist E."/>
            <person name="Daum C."/>
            <person name="Ramamoorthy G.K."/>
            <person name="Gryganskyi A."/>
            <person name="Culley D."/>
            <person name="Magnuson J.K."/>
            <person name="James T.Y."/>
            <person name="O'Malley M.A."/>
            <person name="Stajich J.E."/>
            <person name="Spatafora J.W."/>
            <person name="Visel A."/>
            <person name="Grigoriev I.V."/>
        </authorList>
    </citation>
    <scope>NUCLEOTIDE SEQUENCE [LARGE SCALE GENOMIC DNA]</scope>
    <source>
        <strain evidence="22">finn</strain>
    </source>
</reference>
<dbReference type="OrthoDB" id="10248617at2759"/>
<dbReference type="GO" id="GO:0003899">
    <property type="term" value="F:DNA-directed RNA polymerase activity"/>
    <property type="evidence" value="ECO:0007669"/>
    <property type="project" value="UniProtKB-EC"/>
</dbReference>
<evidence type="ECO:0000256" key="4">
    <source>
        <dbReference type="ARBA" id="ARBA00022679"/>
    </source>
</evidence>
<dbReference type="SUPFAM" id="SSF64484">
    <property type="entry name" value="beta and beta-prime subunits of DNA dependent RNA-polymerase"/>
    <property type="match status" value="1"/>
</dbReference>
<dbReference type="FunFam" id="3.90.1800.10:FF:000004">
    <property type="entry name" value="DNA-directed RNA polymerase subunit beta"/>
    <property type="match status" value="1"/>
</dbReference>
<keyword evidence="8" id="KW-0862">Zinc</keyword>
<dbReference type="GO" id="GO:0005730">
    <property type="term" value="C:nucleolus"/>
    <property type="evidence" value="ECO:0007669"/>
    <property type="project" value="UniProtKB-SubCell"/>
</dbReference>
<dbReference type="CDD" id="cd00653">
    <property type="entry name" value="RNA_pol_B_RPB2"/>
    <property type="match status" value="1"/>
</dbReference>
<dbReference type="GO" id="GO:0003677">
    <property type="term" value="F:DNA binding"/>
    <property type="evidence" value="ECO:0007669"/>
    <property type="project" value="InterPro"/>
</dbReference>
<evidence type="ECO:0000256" key="12">
    <source>
        <dbReference type="ARBA" id="ARBA00047768"/>
    </source>
</evidence>
<dbReference type="GO" id="GO:0032549">
    <property type="term" value="F:ribonucleoside binding"/>
    <property type="evidence" value="ECO:0007669"/>
    <property type="project" value="InterPro"/>
</dbReference>
<evidence type="ECO:0000256" key="7">
    <source>
        <dbReference type="ARBA" id="ARBA00022771"/>
    </source>
</evidence>
<evidence type="ECO:0000256" key="10">
    <source>
        <dbReference type="ARBA" id="ARBA00023242"/>
    </source>
</evidence>
<evidence type="ECO:0000259" key="19">
    <source>
        <dbReference type="Pfam" id="PF04565"/>
    </source>
</evidence>
<dbReference type="InterPro" id="IPR014724">
    <property type="entry name" value="RNA_pol_RPB2_OB-fold"/>
</dbReference>
<keyword evidence="5 14" id="KW-0548">Nucleotidyltransferase</keyword>
<comment type="subcellular location">
    <subcellularLocation>
        <location evidence="1">Nucleus</location>
        <location evidence="1">Nucleolus</location>
    </subcellularLocation>
</comment>
<feature type="domain" description="DNA-directed RNA polymerase subunit 2 hybrid-binding" evidence="15">
    <location>
        <begin position="698"/>
        <end position="1070"/>
    </location>
</feature>
<evidence type="ECO:0000256" key="1">
    <source>
        <dbReference type="ARBA" id="ARBA00004604"/>
    </source>
</evidence>
<evidence type="ECO:0000256" key="13">
    <source>
        <dbReference type="RuleBase" id="RU000434"/>
    </source>
</evidence>
<feature type="domain" description="RNA polymerase Rpb2" evidence="16">
    <location>
        <begin position="1072"/>
        <end position="1171"/>
    </location>
</feature>
<dbReference type="Gene3D" id="2.40.270.10">
    <property type="entry name" value="DNA-directed RNA polymerase, subunit 2, domain 6"/>
    <property type="match status" value="1"/>
</dbReference>
<dbReference type="InterPro" id="IPR015712">
    <property type="entry name" value="DNA-dir_RNA_pol_su2"/>
</dbReference>
<dbReference type="InterPro" id="IPR007641">
    <property type="entry name" value="RNA_pol_Rpb2_7"/>
</dbReference>
<dbReference type="FunFam" id="3.90.1070.20:FF:000003">
    <property type="entry name" value="DNA-directed RNA polymerase subunit beta"/>
    <property type="match status" value="1"/>
</dbReference>
<dbReference type="InterPro" id="IPR007645">
    <property type="entry name" value="RNA_pol_Rpb2_3"/>
</dbReference>
<protein>
    <recommendedName>
        <fullName evidence="14">DNA-directed RNA polymerase subunit beta</fullName>
        <ecNumber evidence="14">2.7.7.6</ecNumber>
    </recommendedName>
</protein>
<evidence type="ECO:0000256" key="6">
    <source>
        <dbReference type="ARBA" id="ARBA00022723"/>
    </source>
</evidence>
<evidence type="ECO:0000313" key="21">
    <source>
        <dbReference type="EMBL" id="ORX43299.1"/>
    </source>
</evidence>
<proteinExistence type="inferred from homology"/>
<dbReference type="GO" id="GO:0006351">
    <property type="term" value="P:DNA-templated transcription"/>
    <property type="evidence" value="ECO:0007669"/>
    <property type="project" value="InterPro"/>
</dbReference>
<dbReference type="Pfam" id="PF00562">
    <property type="entry name" value="RNA_pol_Rpb2_6"/>
    <property type="match status" value="1"/>
</dbReference>
<dbReference type="Gene3D" id="2.40.50.150">
    <property type="match status" value="1"/>
</dbReference>
<comment type="caution">
    <text evidence="21">The sequence shown here is derived from an EMBL/GenBank/DDBJ whole genome shotgun (WGS) entry which is preliminary data.</text>
</comment>
<dbReference type="Pfam" id="PF04565">
    <property type="entry name" value="RNA_pol_Rpb2_3"/>
    <property type="match status" value="1"/>
</dbReference>
<feature type="domain" description="RNA polymerase Rpb2" evidence="17">
    <location>
        <begin position="191"/>
        <end position="383"/>
    </location>
</feature>
<dbReference type="PROSITE" id="PS01166">
    <property type="entry name" value="RNA_POL_BETA"/>
    <property type="match status" value="1"/>
</dbReference>
<dbReference type="GO" id="GO:0000428">
    <property type="term" value="C:DNA-directed RNA polymerase complex"/>
    <property type="evidence" value="ECO:0007669"/>
    <property type="project" value="UniProtKB-KW"/>
</dbReference>
<dbReference type="InterPro" id="IPR037034">
    <property type="entry name" value="RNA_pol_Rpb2_2_sf"/>
</dbReference>
<evidence type="ECO:0000259" key="15">
    <source>
        <dbReference type="Pfam" id="PF00562"/>
    </source>
</evidence>
<evidence type="ECO:0000259" key="18">
    <source>
        <dbReference type="Pfam" id="PF04563"/>
    </source>
</evidence>
<dbReference type="InterPro" id="IPR007121">
    <property type="entry name" value="RNA_pol_bsu_CS"/>
</dbReference>
<evidence type="ECO:0000256" key="9">
    <source>
        <dbReference type="ARBA" id="ARBA00023163"/>
    </source>
</evidence>
<organism evidence="21 22">
    <name type="scientific">Piromyces finnis</name>
    <dbReference type="NCBI Taxonomy" id="1754191"/>
    <lineage>
        <taxon>Eukaryota</taxon>
        <taxon>Fungi</taxon>
        <taxon>Fungi incertae sedis</taxon>
        <taxon>Chytridiomycota</taxon>
        <taxon>Chytridiomycota incertae sedis</taxon>
        <taxon>Neocallimastigomycetes</taxon>
        <taxon>Neocallimastigales</taxon>
        <taxon>Neocallimastigaceae</taxon>
        <taxon>Piromyces</taxon>
    </lineage>
</organism>
<dbReference type="Pfam" id="PF04560">
    <property type="entry name" value="RNA_pol_Rpb2_7"/>
    <property type="match status" value="1"/>
</dbReference>
<dbReference type="PANTHER" id="PTHR20856">
    <property type="entry name" value="DNA-DIRECTED RNA POLYMERASE I SUBUNIT 2"/>
    <property type="match status" value="1"/>
</dbReference>
<evidence type="ECO:0000256" key="3">
    <source>
        <dbReference type="ARBA" id="ARBA00022478"/>
    </source>
</evidence>
<dbReference type="InterPro" id="IPR037033">
    <property type="entry name" value="DNA-dir_RNAP_su2_hyb_sf"/>
</dbReference>
<comment type="similarity">
    <text evidence="2 13">Belongs to the RNA polymerase beta chain family.</text>
</comment>
<keyword evidence="10" id="KW-0539">Nucleus</keyword>
<dbReference type="Pfam" id="PF04563">
    <property type="entry name" value="RNA_pol_Rpb2_1"/>
    <property type="match status" value="1"/>
</dbReference>
<dbReference type="FunFam" id="2.40.270.10:FF:000006">
    <property type="entry name" value="DNA-directed RNA polymerase subunit beta"/>
    <property type="match status" value="1"/>
</dbReference>
<dbReference type="GO" id="GO:0008270">
    <property type="term" value="F:zinc ion binding"/>
    <property type="evidence" value="ECO:0007669"/>
    <property type="project" value="UniProtKB-KW"/>
</dbReference>
<evidence type="ECO:0000259" key="16">
    <source>
        <dbReference type="Pfam" id="PF04560"/>
    </source>
</evidence>
<dbReference type="EMBL" id="MCFH01000054">
    <property type="protein sequence ID" value="ORX43299.1"/>
    <property type="molecule type" value="Genomic_DNA"/>
</dbReference>
<evidence type="ECO:0000256" key="2">
    <source>
        <dbReference type="ARBA" id="ARBA00006835"/>
    </source>
</evidence>
<feature type="domain" description="RNA polymerase Rpb2" evidence="19">
    <location>
        <begin position="468"/>
        <end position="533"/>
    </location>
</feature>
<feature type="domain" description="DNA-directed RNA polymerase I subunit RPA2" evidence="20">
    <location>
        <begin position="592"/>
        <end position="649"/>
    </location>
</feature>
<accession>A0A1Y1UYG3</accession>
<dbReference type="FunFam" id="3.90.1110.10:FF:000007">
    <property type="entry name" value="DNA-directed RNA polymerase subunit beta"/>
    <property type="match status" value="1"/>
</dbReference>
<evidence type="ECO:0000259" key="17">
    <source>
        <dbReference type="Pfam" id="PF04561"/>
    </source>
</evidence>
<dbReference type="InterPro" id="IPR009674">
    <property type="entry name" value="Rpa2_dom_4"/>
</dbReference>
<dbReference type="FunFam" id="3.90.1100.10:FF:000016">
    <property type="entry name" value="DNA-directed RNA polymerase subunit beta"/>
    <property type="match status" value="1"/>
</dbReference>
<dbReference type="Gene3D" id="3.90.1100.10">
    <property type="match status" value="2"/>
</dbReference>
<dbReference type="FunFam" id="2.40.270.10:FF:000011">
    <property type="entry name" value="DNA-directed RNA polymerase subunit beta"/>
    <property type="match status" value="1"/>
</dbReference>